<protein>
    <submittedName>
        <fullName evidence="1">Uncharacterized protein</fullName>
    </submittedName>
</protein>
<accession>A0A848IPM2</accession>
<keyword evidence="2" id="KW-1185">Reference proteome</keyword>
<sequence length="68" mass="7084">MALFGMNLAWTGLDADPASPGAFGFNMVKHEAACNRCACWVAVVRAGSPLAGGGLRDVRLPQPLDQLA</sequence>
<dbReference type="AlphaFoldDB" id="A0A848IPM2"/>
<evidence type="ECO:0000313" key="2">
    <source>
        <dbReference type="Proteomes" id="UP000544134"/>
    </source>
</evidence>
<proteinExistence type="predicted"/>
<gene>
    <name evidence="1" type="ORF">HHL24_27885</name>
</gene>
<reference evidence="1 2" key="1">
    <citation type="submission" date="2020-04" db="EMBL/GenBank/DDBJ databases">
        <title>Paraburkholderia sp. RP-4-7 isolated from soil.</title>
        <authorList>
            <person name="Dahal R.H."/>
        </authorList>
    </citation>
    <scope>NUCLEOTIDE SEQUENCE [LARGE SCALE GENOMIC DNA]</scope>
    <source>
        <strain evidence="1 2">RP-4-7</strain>
    </source>
</reference>
<comment type="caution">
    <text evidence="1">The sequence shown here is derived from an EMBL/GenBank/DDBJ whole genome shotgun (WGS) entry which is preliminary data.</text>
</comment>
<organism evidence="1 2">
    <name type="scientific">Paraburkholderia polaris</name>
    <dbReference type="NCBI Taxonomy" id="2728848"/>
    <lineage>
        <taxon>Bacteria</taxon>
        <taxon>Pseudomonadati</taxon>
        <taxon>Pseudomonadota</taxon>
        <taxon>Betaproteobacteria</taxon>
        <taxon>Burkholderiales</taxon>
        <taxon>Burkholderiaceae</taxon>
        <taxon>Paraburkholderia</taxon>
    </lineage>
</organism>
<dbReference type="RefSeq" id="WP_169488577.1">
    <property type="nucleotide sequence ID" value="NZ_JABBGJ010000033.1"/>
</dbReference>
<dbReference type="EMBL" id="JABBGJ010000033">
    <property type="protein sequence ID" value="NMM01744.1"/>
    <property type="molecule type" value="Genomic_DNA"/>
</dbReference>
<dbReference type="Proteomes" id="UP000544134">
    <property type="component" value="Unassembled WGS sequence"/>
</dbReference>
<name>A0A848IPM2_9BURK</name>
<evidence type="ECO:0000313" key="1">
    <source>
        <dbReference type="EMBL" id="NMM01744.1"/>
    </source>
</evidence>